<proteinExistence type="predicted"/>
<dbReference type="Gene3D" id="3.90.550.10">
    <property type="entry name" value="Spore Coat Polysaccharide Biosynthesis Protein SpsA, Chain A"/>
    <property type="match status" value="1"/>
</dbReference>
<evidence type="ECO:0000313" key="3">
    <source>
        <dbReference type="Proteomes" id="UP000000626"/>
    </source>
</evidence>
<evidence type="ECO:0000259" key="1">
    <source>
        <dbReference type="Pfam" id="PF10111"/>
    </source>
</evidence>
<dbReference type="Proteomes" id="UP000000626">
    <property type="component" value="Chromosome"/>
</dbReference>
<dbReference type="EMBL" id="AL157959">
    <property type="protein sequence ID" value="CAM07516.1"/>
    <property type="molecule type" value="Genomic_DNA"/>
</dbReference>
<reference evidence="2 3" key="1">
    <citation type="journal article" date="2000" name="Nature">
        <title>Complete DNA sequence of a serogroup A strain of Neisseria meningitidis Z2491.</title>
        <authorList>
            <person name="Parkhill J."/>
            <person name="Achtman M."/>
            <person name="James K.D."/>
            <person name="Bentley S.D."/>
            <person name="Churcher C."/>
            <person name="Klee S.R."/>
            <person name="Morelli G."/>
            <person name="Basham D."/>
            <person name="Brown D."/>
            <person name="Chillingworth T."/>
            <person name="Davies R.M."/>
            <person name="Davis P."/>
            <person name="Devlin K."/>
            <person name="Feltwell T."/>
            <person name="Hamlin N."/>
            <person name="Holroyd S."/>
            <person name="Jagels K."/>
            <person name="Leather S."/>
            <person name="Moule S."/>
            <person name="Mungall K."/>
            <person name="Quail M.A."/>
            <person name="Rajandream M.A."/>
            <person name="Rutherford K.M."/>
            <person name="Simmonds M."/>
            <person name="Skelton J."/>
            <person name="Whitehead S."/>
            <person name="Spratt B.G."/>
            <person name="Barrell B.G."/>
        </authorList>
    </citation>
    <scope>NUCLEOTIDE SEQUENCE [LARGE SCALE GENOMIC DNA]</scope>
    <source>
        <strain evidence="3">DSM 15465 / Z2491</strain>
    </source>
</reference>
<protein>
    <submittedName>
        <fullName evidence="2">Capsule biosynthesis protein</fullName>
    </submittedName>
</protein>
<organism evidence="2 3">
    <name type="scientific">Neisseria meningitidis serogroup A / serotype 4A (strain DSM 15465 / Z2491)</name>
    <dbReference type="NCBI Taxonomy" id="122587"/>
    <lineage>
        <taxon>Bacteria</taxon>
        <taxon>Pseudomonadati</taxon>
        <taxon>Pseudomonadota</taxon>
        <taxon>Betaproteobacteria</taxon>
        <taxon>Neisseriales</taxon>
        <taxon>Neisseriaceae</taxon>
        <taxon>Neisseria</taxon>
    </lineage>
</organism>
<dbReference type="InterPro" id="IPR019290">
    <property type="entry name" value="GlycosylTrfase-like_prok"/>
</dbReference>
<dbReference type="KEGG" id="nma:NMA0202"/>
<accession>A0A0U1RGY2</accession>
<sequence>MRKITFIIPIKQSLIKPDCFIRLFFNLFLLKKFSSKYGFSILVADNSNFLWKNIIKLITKFYKCNYISIKSHNTFYTPAKIKNAAAIYSFNTLNSNYILFLDVDVLLSENFIQHLIKKTKTNIAFDWYPVSFLNKQFGIINFILFSYKGNLNIEESFIIQTGFVTGLQLFNSDFFYKTAGYNESFLGYGCEDIEMIHRATLLLNIRPAFNENHQYFTDDRGYMPSKLTGFRNYFYYLKRDEFSNLQITPKHFWHKRKNKSKYLKNRYQNDVKMIQIMKDFDRKFLKN</sequence>
<dbReference type="HOGENOM" id="CLU_969192_0_0_4"/>
<dbReference type="EnsemblBacteria" id="CAM07516">
    <property type="protein sequence ID" value="CAM07516"/>
    <property type="gene ID" value="NMA0202"/>
</dbReference>
<gene>
    <name evidence="2" type="ordered locus">NMA0202</name>
</gene>
<dbReference type="SUPFAM" id="SSF53448">
    <property type="entry name" value="Nucleotide-diphospho-sugar transferases"/>
    <property type="match status" value="1"/>
</dbReference>
<dbReference type="RefSeq" id="WP_002236576.1">
    <property type="nucleotide sequence ID" value="NC_003116.1"/>
</dbReference>
<dbReference type="Pfam" id="PF10111">
    <property type="entry name" value="Glyco_tranf_2_2"/>
    <property type="match status" value="1"/>
</dbReference>
<feature type="domain" description="Glycosyltransferase 2-like prokaryotic type" evidence="1">
    <location>
        <begin position="52"/>
        <end position="278"/>
    </location>
</feature>
<name>A0A0U1RGY2_NEIMA</name>
<dbReference type="GeneID" id="93387146"/>
<evidence type="ECO:0000313" key="2">
    <source>
        <dbReference type="EMBL" id="CAM07516.1"/>
    </source>
</evidence>
<dbReference type="AlphaFoldDB" id="A0A0U1RGY2"/>
<dbReference type="InterPro" id="IPR029044">
    <property type="entry name" value="Nucleotide-diphossugar_trans"/>
</dbReference>